<evidence type="ECO:0000313" key="9">
    <source>
        <dbReference type="Proteomes" id="UP000004947"/>
    </source>
</evidence>
<keyword evidence="2" id="KW-0479">Metal-binding</keyword>
<feature type="domain" description="Peptidase M48" evidence="7">
    <location>
        <begin position="2"/>
        <end position="127"/>
    </location>
</feature>
<evidence type="ECO:0000256" key="2">
    <source>
        <dbReference type="ARBA" id="ARBA00022723"/>
    </source>
</evidence>
<dbReference type="CDD" id="cd07331">
    <property type="entry name" value="M48C_Oma1_like"/>
    <property type="match status" value="1"/>
</dbReference>
<dbReference type="EMBL" id="ABCK01000051">
    <property type="protein sequence ID" value="EDM24768.1"/>
    <property type="molecule type" value="Genomic_DNA"/>
</dbReference>
<evidence type="ECO:0000256" key="5">
    <source>
        <dbReference type="ARBA" id="ARBA00023049"/>
    </source>
</evidence>
<keyword evidence="9" id="KW-1185">Reference proteome</keyword>
<evidence type="ECO:0000256" key="6">
    <source>
        <dbReference type="RuleBase" id="RU003983"/>
    </source>
</evidence>
<keyword evidence="1 6" id="KW-0645">Protease</keyword>
<dbReference type="InterPro" id="IPR051156">
    <property type="entry name" value="Mito/Outer_Membr_Metalloprot"/>
</dbReference>
<evidence type="ECO:0000256" key="4">
    <source>
        <dbReference type="ARBA" id="ARBA00022833"/>
    </source>
</evidence>
<organism evidence="8 9">
    <name type="scientific">Lentisphaera araneosa HTCC2155</name>
    <dbReference type="NCBI Taxonomy" id="313628"/>
    <lineage>
        <taxon>Bacteria</taxon>
        <taxon>Pseudomonadati</taxon>
        <taxon>Lentisphaerota</taxon>
        <taxon>Lentisphaeria</taxon>
        <taxon>Lentisphaerales</taxon>
        <taxon>Lentisphaeraceae</taxon>
        <taxon>Lentisphaera</taxon>
    </lineage>
</organism>
<dbReference type="AlphaFoldDB" id="A6DUA5"/>
<dbReference type="Proteomes" id="UP000004947">
    <property type="component" value="Unassembled WGS sequence"/>
</dbReference>
<evidence type="ECO:0000256" key="1">
    <source>
        <dbReference type="ARBA" id="ARBA00022670"/>
    </source>
</evidence>
<evidence type="ECO:0000313" key="8">
    <source>
        <dbReference type="EMBL" id="EDM24768.1"/>
    </source>
</evidence>
<protein>
    <submittedName>
        <fullName evidence="8">Lipoprotein, putative</fullName>
    </submittedName>
</protein>
<reference evidence="8 9" key="1">
    <citation type="journal article" date="2010" name="J. Bacteriol.">
        <title>Genome sequence of Lentisphaera araneosa HTCC2155T, the type species of the order Lentisphaerales in the phylum Lentisphaerae.</title>
        <authorList>
            <person name="Thrash J.C."/>
            <person name="Cho J.C."/>
            <person name="Vergin K.L."/>
            <person name="Morris R.M."/>
            <person name="Giovannoni S.J."/>
        </authorList>
    </citation>
    <scope>NUCLEOTIDE SEQUENCE [LARGE SCALE GENOMIC DNA]</scope>
    <source>
        <strain evidence="8 9">HTCC2155</strain>
    </source>
</reference>
<sequence length="154" mass="17161">MVMGHEVAHAVAEHGNERMSHSMLIKGGILATSIGLKLSDSVDDDLGNAILIGAGAFASVGIILPYSRAHELEADYMGLVFMAKAGYNPERAITFWQDMSKASKGGKPPEFLSTHPADTRRIDEIKKYLPKAMYYYRQTPQYEELEREKLIPKF</sequence>
<dbReference type="PANTHER" id="PTHR22726:SF1">
    <property type="entry name" value="METALLOENDOPEPTIDASE OMA1, MITOCHONDRIAL"/>
    <property type="match status" value="1"/>
</dbReference>
<dbReference type="GO" id="GO:0004222">
    <property type="term" value="F:metalloendopeptidase activity"/>
    <property type="evidence" value="ECO:0007669"/>
    <property type="project" value="InterPro"/>
</dbReference>
<name>A6DUA5_9BACT</name>
<evidence type="ECO:0000256" key="3">
    <source>
        <dbReference type="ARBA" id="ARBA00022801"/>
    </source>
</evidence>
<keyword evidence="3 6" id="KW-0378">Hydrolase</keyword>
<dbReference type="InterPro" id="IPR001915">
    <property type="entry name" value="Peptidase_M48"/>
</dbReference>
<comment type="similarity">
    <text evidence="6">Belongs to the peptidase M48 family.</text>
</comment>
<keyword evidence="4 6" id="KW-0862">Zinc</keyword>
<dbReference type="GO" id="GO:0046872">
    <property type="term" value="F:metal ion binding"/>
    <property type="evidence" value="ECO:0007669"/>
    <property type="project" value="UniProtKB-KW"/>
</dbReference>
<dbReference type="GO" id="GO:0051603">
    <property type="term" value="P:proteolysis involved in protein catabolic process"/>
    <property type="evidence" value="ECO:0007669"/>
    <property type="project" value="TreeGrafter"/>
</dbReference>
<dbReference type="eggNOG" id="COG0501">
    <property type="taxonomic scope" value="Bacteria"/>
</dbReference>
<evidence type="ECO:0000259" key="7">
    <source>
        <dbReference type="Pfam" id="PF01435"/>
    </source>
</evidence>
<keyword evidence="8" id="KW-0449">Lipoprotein</keyword>
<keyword evidence="5 6" id="KW-0482">Metalloprotease</keyword>
<accession>A6DUA5</accession>
<gene>
    <name evidence="8" type="ORF">LNTAR_03349</name>
</gene>
<dbReference type="GO" id="GO:0016020">
    <property type="term" value="C:membrane"/>
    <property type="evidence" value="ECO:0007669"/>
    <property type="project" value="TreeGrafter"/>
</dbReference>
<dbReference type="Pfam" id="PF01435">
    <property type="entry name" value="Peptidase_M48"/>
    <property type="match status" value="1"/>
</dbReference>
<comment type="cofactor">
    <cofactor evidence="6">
        <name>Zn(2+)</name>
        <dbReference type="ChEBI" id="CHEBI:29105"/>
    </cofactor>
    <text evidence="6">Binds 1 zinc ion per subunit.</text>
</comment>
<dbReference type="STRING" id="313628.LNTAR_03349"/>
<comment type="caution">
    <text evidence="8">The sequence shown here is derived from an EMBL/GenBank/DDBJ whole genome shotgun (WGS) entry which is preliminary data.</text>
</comment>
<dbReference type="PANTHER" id="PTHR22726">
    <property type="entry name" value="METALLOENDOPEPTIDASE OMA1"/>
    <property type="match status" value="1"/>
</dbReference>
<proteinExistence type="inferred from homology"/>